<evidence type="ECO:0000313" key="7">
    <source>
        <dbReference type="Proteomes" id="UP000789508"/>
    </source>
</evidence>
<organism evidence="6 7">
    <name type="scientific">Ambispora leptoticha</name>
    <dbReference type="NCBI Taxonomy" id="144679"/>
    <lineage>
        <taxon>Eukaryota</taxon>
        <taxon>Fungi</taxon>
        <taxon>Fungi incertae sedis</taxon>
        <taxon>Mucoromycota</taxon>
        <taxon>Glomeromycotina</taxon>
        <taxon>Glomeromycetes</taxon>
        <taxon>Archaeosporales</taxon>
        <taxon>Ambisporaceae</taxon>
        <taxon>Ambispora</taxon>
    </lineage>
</organism>
<gene>
    <name evidence="6" type="ORF">ALEPTO_LOCUS9122</name>
</gene>
<keyword evidence="5" id="KW-0472">Membrane</keyword>
<keyword evidence="4" id="KW-0408">Iron</keyword>
<dbReference type="GO" id="GO:0004497">
    <property type="term" value="F:monooxygenase activity"/>
    <property type="evidence" value="ECO:0007669"/>
    <property type="project" value="InterPro"/>
</dbReference>
<feature type="transmembrane region" description="Helical" evidence="5">
    <location>
        <begin position="6"/>
        <end position="26"/>
    </location>
</feature>
<evidence type="ECO:0000256" key="5">
    <source>
        <dbReference type="SAM" id="Phobius"/>
    </source>
</evidence>
<evidence type="ECO:0000256" key="3">
    <source>
        <dbReference type="ARBA" id="ARBA00022723"/>
    </source>
</evidence>
<proteinExistence type="inferred from homology"/>
<comment type="cofactor">
    <cofactor evidence="1">
        <name>heme</name>
        <dbReference type="ChEBI" id="CHEBI:30413"/>
    </cofactor>
</comment>
<evidence type="ECO:0000256" key="1">
    <source>
        <dbReference type="ARBA" id="ARBA00001971"/>
    </source>
</evidence>
<dbReference type="EMBL" id="CAJVPS010006394">
    <property type="protein sequence ID" value="CAG8624848.1"/>
    <property type="molecule type" value="Genomic_DNA"/>
</dbReference>
<keyword evidence="3" id="KW-0479">Metal-binding</keyword>
<protein>
    <submittedName>
        <fullName evidence="6">7603_t:CDS:1</fullName>
    </submittedName>
</protein>
<evidence type="ECO:0000256" key="2">
    <source>
        <dbReference type="ARBA" id="ARBA00010617"/>
    </source>
</evidence>
<reference evidence="6" key="1">
    <citation type="submission" date="2021-06" db="EMBL/GenBank/DDBJ databases">
        <authorList>
            <person name="Kallberg Y."/>
            <person name="Tangrot J."/>
            <person name="Rosling A."/>
        </authorList>
    </citation>
    <scope>NUCLEOTIDE SEQUENCE</scope>
    <source>
        <strain evidence="6">FL130A</strain>
    </source>
</reference>
<dbReference type="InterPro" id="IPR036396">
    <property type="entry name" value="Cyt_P450_sf"/>
</dbReference>
<accession>A0A9N9GP87</accession>
<dbReference type="SUPFAM" id="SSF48264">
    <property type="entry name" value="Cytochrome P450"/>
    <property type="match status" value="2"/>
</dbReference>
<dbReference type="InterPro" id="IPR050121">
    <property type="entry name" value="Cytochrome_P450_monoxygenase"/>
</dbReference>
<keyword evidence="7" id="KW-1185">Reference proteome</keyword>
<dbReference type="GO" id="GO:0016705">
    <property type="term" value="F:oxidoreductase activity, acting on paired donors, with incorporation or reduction of molecular oxygen"/>
    <property type="evidence" value="ECO:0007669"/>
    <property type="project" value="InterPro"/>
</dbReference>
<dbReference type="GO" id="GO:0005506">
    <property type="term" value="F:iron ion binding"/>
    <property type="evidence" value="ECO:0007669"/>
    <property type="project" value="InterPro"/>
</dbReference>
<dbReference type="PANTHER" id="PTHR24305">
    <property type="entry name" value="CYTOCHROME P450"/>
    <property type="match status" value="1"/>
</dbReference>
<comment type="caution">
    <text evidence="6">The sequence shown here is derived from an EMBL/GenBank/DDBJ whole genome shotgun (WGS) entry which is preliminary data.</text>
</comment>
<comment type="similarity">
    <text evidence="2">Belongs to the cytochrome P450 family.</text>
</comment>
<evidence type="ECO:0000256" key="4">
    <source>
        <dbReference type="ARBA" id="ARBA00023004"/>
    </source>
</evidence>
<evidence type="ECO:0000313" key="6">
    <source>
        <dbReference type="EMBL" id="CAG8624848.1"/>
    </source>
</evidence>
<dbReference type="OrthoDB" id="10029320at2759"/>
<keyword evidence="5" id="KW-1133">Transmembrane helix</keyword>
<keyword evidence="5" id="KW-0812">Transmembrane</keyword>
<dbReference type="PANTHER" id="PTHR24305:SF232">
    <property type="entry name" value="P450, PUTATIVE (EUROFUNG)-RELATED"/>
    <property type="match status" value="1"/>
</dbReference>
<dbReference type="AlphaFoldDB" id="A0A9N9GP87"/>
<dbReference type="Proteomes" id="UP000789508">
    <property type="component" value="Unassembled WGS sequence"/>
</dbReference>
<dbReference type="GO" id="GO:0020037">
    <property type="term" value="F:heme binding"/>
    <property type="evidence" value="ECO:0007669"/>
    <property type="project" value="InterPro"/>
</dbReference>
<sequence length="437" mass="50031">MTSFITQLYTVAFIVTACIALIRYLIHRLSNTKQPYLAKIMHSDNILSGSFLKESDTGHQLTPLEARALSNLQLAATFGIRNSFTTTEENTHREFRKRAAQRLNLTESEWKAIACKAQLVISSYLQISLQQTNSLHLKVSLPSMVRVVVLKVVLSTMFDEYQTHSLPPDQEYHVLDQVSDMINKLWILSKQGSTNSESLLNQLNAHLNCLLPEAYSYPLNFILPSFETMWRVTLRGVMELRFRDCETWNSHYQRMFKDILNNPTLQTMKKFDNEYGASVENIVDEMLRLYPPTRRIHRAISASDGRSPIIASVDIESLHRDPEIWGKDSLCFRPTRWRSGLSETQHAAFFPFGKKMFVCPAKPSFAPRMLAILVGAISIGIEQATLEWNKETNSFIEKQPISNRREDLNTLNISYHKSNFPTLADTSKLQLDNHISG</sequence>
<name>A0A9N9GP87_9GLOM</name>
<dbReference type="Gene3D" id="1.10.630.10">
    <property type="entry name" value="Cytochrome P450"/>
    <property type="match status" value="1"/>
</dbReference>